<dbReference type="KEGG" id="tmr:Tmar_0509"/>
<evidence type="ECO:0000259" key="7">
    <source>
        <dbReference type="Pfam" id="PF04542"/>
    </source>
</evidence>
<dbReference type="GO" id="GO:0003677">
    <property type="term" value="F:DNA binding"/>
    <property type="evidence" value="ECO:0007669"/>
    <property type="project" value="UniProtKB-KW"/>
</dbReference>
<dbReference type="HOGENOM" id="CLU_966232_0_0_9"/>
<keyword evidence="4" id="KW-0238">DNA-binding</keyword>
<dbReference type="InterPro" id="IPR013325">
    <property type="entry name" value="RNA_pol_sigma_r2"/>
</dbReference>
<evidence type="ECO:0000256" key="3">
    <source>
        <dbReference type="ARBA" id="ARBA00023082"/>
    </source>
</evidence>
<dbReference type="Pfam" id="PF08281">
    <property type="entry name" value="Sigma70_r4_2"/>
    <property type="match status" value="1"/>
</dbReference>
<dbReference type="PANTHER" id="PTHR43133">
    <property type="entry name" value="RNA POLYMERASE ECF-TYPE SIGMA FACTO"/>
    <property type="match status" value="1"/>
</dbReference>
<sequence>MEGNGAVAGIPWPGRRLSPVVPARAAPAGAAAPWPAAAPLAPPGPGPGRHGAAPAPADSATRPHPHGVHPDAAGQGDGPPEAALLAGLRAGEPAALQRLAEEWAPRLYRYAVRLGADPEGARDLVQEVLVRALRSFRSGRVPHRLGPWLYTILTNLLRDEARSAYRQRVDLAGSALEGPAPWSPALPAPAETAAGTLGADPAEVVARRDEGADQARRLRAALMALPLPWRQVVVLRVLEELPVAEVAAVLGVAEGTVKSRLHRALKALRQALEPAAEPGEVSAREQEG</sequence>
<feature type="domain" description="RNA polymerase sigma factor 70 region 4 type 2" evidence="8">
    <location>
        <begin position="216"/>
        <end position="268"/>
    </location>
</feature>
<evidence type="ECO:0000256" key="2">
    <source>
        <dbReference type="ARBA" id="ARBA00023015"/>
    </source>
</evidence>
<dbReference type="PANTHER" id="PTHR43133:SF52">
    <property type="entry name" value="ECF RNA POLYMERASE SIGMA FACTOR SIGL"/>
    <property type="match status" value="1"/>
</dbReference>
<evidence type="ECO:0000256" key="4">
    <source>
        <dbReference type="ARBA" id="ARBA00023125"/>
    </source>
</evidence>
<dbReference type="Pfam" id="PF04542">
    <property type="entry name" value="Sigma70_r2"/>
    <property type="match status" value="1"/>
</dbReference>
<keyword evidence="10" id="KW-1185">Reference proteome</keyword>
<keyword evidence="2" id="KW-0805">Transcription regulation</keyword>
<dbReference type="InterPro" id="IPR039425">
    <property type="entry name" value="RNA_pol_sigma-70-like"/>
</dbReference>
<keyword evidence="3" id="KW-0731">Sigma factor</keyword>
<dbReference type="eggNOG" id="COG1595">
    <property type="taxonomic scope" value="Bacteria"/>
</dbReference>
<comment type="similarity">
    <text evidence="1">Belongs to the sigma-70 factor family. ECF subfamily.</text>
</comment>
<reference evidence="9 10" key="1">
    <citation type="journal article" date="2010" name="Stand. Genomic Sci.">
        <title>Complete genome sequence of Thermaerobacter marianensis type strain (7p75a).</title>
        <authorList>
            <person name="Han C."/>
            <person name="Gu W."/>
            <person name="Zhang X."/>
            <person name="Lapidus A."/>
            <person name="Nolan M."/>
            <person name="Copeland A."/>
            <person name="Lucas S."/>
            <person name="Del Rio T.G."/>
            <person name="Tice H."/>
            <person name="Cheng J.F."/>
            <person name="Tapia R."/>
            <person name="Goodwin L."/>
            <person name="Pitluck S."/>
            <person name="Pagani I."/>
            <person name="Ivanova N."/>
            <person name="Mavromatis K."/>
            <person name="Mikhailova N."/>
            <person name="Pati A."/>
            <person name="Chen A."/>
            <person name="Palaniappan K."/>
            <person name="Land M."/>
            <person name="Hauser L."/>
            <person name="Chang Y.J."/>
            <person name="Jeffries C.D."/>
            <person name="Schneider S."/>
            <person name="Rohde M."/>
            <person name="Goker M."/>
            <person name="Pukall R."/>
            <person name="Woyke T."/>
            <person name="Bristow J."/>
            <person name="Eisen J.A."/>
            <person name="Markowitz V."/>
            <person name="Hugenholtz P."/>
            <person name="Kyrpides N.C."/>
            <person name="Klenk H.P."/>
            <person name="Detter J.C."/>
        </authorList>
    </citation>
    <scope>NUCLEOTIDE SEQUENCE [LARGE SCALE GENOMIC DNA]</scope>
    <source>
        <strain evidence="10">ATCC 700841 / DSM 12885 / JCM 10246 / 7p75a</strain>
    </source>
</reference>
<dbReference type="GO" id="GO:0006352">
    <property type="term" value="P:DNA-templated transcription initiation"/>
    <property type="evidence" value="ECO:0007669"/>
    <property type="project" value="InterPro"/>
</dbReference>
<dbReference type="Gene3D" id="1.10.10.10">
    <property type="entry name" value="Winged helix-like DNA-binding domain superfamily/Winged helix DNA-binding domain"/>
    <property type="match status" value="1"/>
</dbReference>
<evidence type="ECO:0000256" key="5">
    <source>
        <dbReference type="ARBA" id="ARBA00023163"/>
    </source>
</evidence>
<evidence type="ECO:0000313" key="9">
    <source>
        <dbReference type="EMBL" id="ADU50630.1"/>
    </source>
</evidence>
<gene>
    <name evidence="9" type="ordered locus">Tmar_0509</name>
</gene>
<dbReference type="NCBIfam" id="TIGR02937">
    <property type="entry name" value="sigma70-ECF"/>
    <property type="match status" value="1"/>
</dbReference>
<dbReference type="InterPro" id="IPR036388">
    <property type="entry name" value="WH-like_DNA-bd_sf"/>
</dbReference>
<keyword evidence="5" id="KW-0804">Transcription</keyword>
<dbReference type="InterPro" id="IPR013249">
    <property type="entry name" value="RNA_pol_sigma70_r4_t2"/>
</dbReference>
<dbReference type="Proteomes" id="UP000008915">
    <property type="component" value="Chromosome"/>
</dbReference>
<evidence type="ECO:0000256" key="6">
    <source>
        <dbReference type="SAM" id="MobiDB-lite"/>
    </source>
</evidence>
<feature type="region of interest" description="Disordered" evidence="6">
    <location>
        <begin position="1"/>
        <end position="82"/>
    </location>
</feature>
<evidence type="ECO:0000313" key="10">
    <source>
        <dbReference type="Proteomes" id="UP000008915"/>
    </source>
</evidence>
<dbReference type="AlphaFoldDB" id="E6SGZ9"/>
<protein>
    <submittedName>
        <fullName evidence="9">RNA polymerase, sigma-24 subunit, ECF subfamily</fullName>
    </submittedName>
</protein>
<dbReference type="CDD" id="cd06171">
    <property type="entry name" value="Sigma70_r4"/>
    <property type="match status" value="1"/>
</dbReference>
<feature type="domain" description="RNA polymerase sigma-70 region 2" evidence="7">
    <location>
        <begin position="99"/>
        <end position="166"/>
    </location>
</feature>
<evidence type="ECO:0000256" key="1">
    <source>
        <dbReference type="ARBA" id="ARBA00010641"/>
    </source>
</evidence>
<dbReference type="GO" id="GO:0016987">
    <property type="term" value="F:sigma factor activity"/>
    <property type="evidence" value="ECO:0007669"/>
    <property type="project" value="UniProtKB-KW"/>
</dbReference>
<dbReference type="InterPro" id="IPR013324">
    <property type="entry name" value="RNA_pol_sigma_r3/r4-like"/>
</dbReference>
<name>E6SGZ9_THEM7</name>
<dbReference type="InterPro" id="IPR014284">
    <property type="entry name" value="RNA_pol_sigma-70_dom"/>
</dbReference>
<reference evidence="10" key="2">
    <citation type="journal article" date="2010" name="Stand. Genomic Sci.">
        <title>Complete genome sequence of Thermaerobacter marianensis type strain (7p75aT).</title>
        <authorList>
            <person name="Han C."/>
            <person name="Gu W."/>
            <person name="Zhang X."/>
            <person name="Lapidus A."/>
            <person name="Nolan M."/>
            <person name="Copeland A."/>
            <person name="Lucas S."/>
            <person name="Glavina Del Rio T."/>
            <person name="Tice H."/>
            <person name="Cheng J."/>
            <person name="Tapia R."/>
            <person name="Goodwin L."/>
            <person name="Pitluck S."/>
            <person name="Pagani I."/>
            <person name="Ivanova N."/>
            <person name="Mavromatis K."/>
            <person name="Mikhailova N."/>
            <person name="Pati A."/>
            <person name="Chen A."/>
            <person name="Palaniappan K."/>
            <person name="Land M."/>
            <person name="Hauser L."/>
            <person name="Chang Y."/>
            <person name="Jeffries C."/>
            <person name="Schneider S."/>
            <person name="Rohde M."/>
            <person name="Goker M."/>
            <person name="Pukall R."/>
            <person name="Woyke T."/>
            <person name="Bristow J."/>
            <person name="Eisen J."/>
            <person name="Markowitz V."/>
            <person name="Hugenholtz P."/>
            <person name="Kyrpides N."/>
            <person name="Klenk H."/>
            <person name="Detter J."/>
        </authorList>
    </citation>
    <scope>NUCLEOTIDE SEQUENCE [LARGE SCALE GENOMIC DNA]</scope>
    <source>
        <strain evidence="10">ATCC 700841 / DSM 12885 / JCM 10246 / 7p75a</strain>
    </source>
</reference>
<organism evidence="9 10">
    <name type="scientific">Thermaerobacter marianensis (strain ATCC 700841 / DSM 12885 / JCM 10246 / 7p75a)</name>
    <dbReference type="NCBI Taxonomy" id="644966"/>
    <lineage>
        <taxon>Bacteria</taxon>
        <taxon>Bacillati</taxon>
        <taxon>Bacillota</taxon>
        <taxon>Clostridia</taxon>
        <taxon>Eubacteriales</taxon>
        <taxon>Clostridiales Family XVII. Incertae Sedis</taxon>
        <taxon>Thermaerobacter</taxon>
    </lineage>
</organism>
<dbReference type="SUPFAM" id="SSF88659">
    <property type="entry name" value="Sigma3 and sigma4 domains of RNA polymerase sigma factors"/>
    <property type="match status" value="1"/>
</dbReference>
<dbReference type="RefSeq" id="WP_013494935.1">
    <property type="nucleotide sequence ID" value="NC_014831.1"/>
</dbReference>
<dbReference type="EMBL" id="CP002344">
    <property type="protein sequence ID" value="ADU50630.1"/>
    <property type="molecule type" value="Genomic_DNA"/>
</dbReference>
<proteinExistence type="inferred from homology"/>
<dbReference type="OrthoDB" id="9784984at2"/>
<dbReference type="SUPFAM" id="SSF88946">
    <property type="entry name" value="Sigma2 domain of RNA polymerase sigma factors"/>
    <property type="match status" value="1"/>
</dbReference>
<dbReference type="InterPro" id="IPR007627">
    <property type="entry name" value="RNA_pol_sigma70_r2"/>
</dbReference>
<accession>E6SGZ9</accession>
<feature type="compositionally biased region" description="Low complexity" evidence="6">
    <location>
        <begin position="22"/>
        <end position="39"/>
    </location>
</feature>
<evidence type="ECO:0000259" key="8">
    <source>
        <dbReference type="Pfam" id="PF08281"/>
    </source>
</evidence>
<dbReference type="Gene3D" id="1.10.1740.10">
    <property type="match status" value="1"/>
</dbReference>
<dbReference type="STRING" id="644966.Tmar_0509"/>